<accession>A0A8U1BUB9</accession>
<dbReference type="Proteomes" id="UP000808372">
    <property type="component" value="Chromosome 14"/>
</dbReference>
<dbReference type="AlphaFoldDB" id="A0A8U1BUB9"/>
<proteinExistence type="predicted"/>
<feature type="region of interest" description="Disordered" evidence="1">
    <location>
        <begin position="212"/>
        <end position="239"/>
    </location>
</feature>
<feature type="compositionally biased region" description="Polar residues" evidence="1">
    <location>
        <begin position="264"/>
        <end position="290"/>
    </location>
</feature>
<feature type="region of interest" description="Disordered" evidence="1">
    <location>
        <begin position="155"/>
        <end position="174"/>
    </location>
</feature>
<feature type="region of interest" description="Disordered" evidence="1">
    <location>
        <begin position="356"/>
        <end position="379"/>
    </location>
</feature>
<feature type="compositionally biased region" description="Basic and acidic residues" evidence="1">
    <location>
        <begin position="674"/>
        <end position="688"/>
    </location>
</feature>
<dbReference type="RefSeq" id="XP_038863841.1">
    <property type="nucleotide sequence ID" value="XM_039007913.1"/>
</dbReference>
<evidence type="ECO:0000313" key="2">
    <source>
        <dbReference type="Proteomes" id="UP000808372"/>
    </source>
</evidence>
<evidence type="ECO:0000313" key="3">
    <source>
        <dbReference type="RefSeq" id="XP_038863841.1"/>
    </source>
</evidence>
<dbReference type="KEGG" id="snh:120059104"/>
<dbReference type="GeneID" id="120059104"/>
<protein>
    <submittedName>
        <fullName evidence="3">Uncharacterized protein LOC120059104 isoform X1</fullName>
    </submittedName>
</protein>
<feature type="region of interest" description="Disordered" evidence="1">
    <location>
        <begin position="657"/>
        <end position="694"/>
    </location>
</feature>
<feature type="region of interest" description="Disordered" evidence="1">
    <location>
        <begin position="14"/>
        <end position="114"/>
    </location>
</feature>
<feature type="compositionally biased region" description="Polar residues" evidence="1">
    <location>
        <begin position="215"/>
        <end position="239"/>
    </location>
</feature>
<reference evidence="3" key="1">
    <citation type="submission" date="2025-08" db="UniProtKB">
        <authorList>
            <consortium name="RefSeq"/>
        </authorList>
    </citation>
    <scope>IDENTIFICATION</scope>
    <source>
        <tissue evidence="3">White muscle</tissue>
    </source>
</reference>
<sequence>MDSSPVLRQQCQNTILNDHSSLNRMTADTKPGSKHLSVPHPSKHLSVPHPSKHLSVPHPSKHLSVPHPSKHLSVPHPSKHLSVPHPSKHPSVPHGHPSKLGPENKDPAAASDNCPKLTIKPLGISRLPVLAKSLPLKTPSDFTLSHKRWEDNSLAGKAKRMKPSTKPVPFNFSNHKANRMGAQNQRGPLAATERAGAQPTQPKSTFSTAAHLKTRPTTTTAKLPSSIPATHNKAQSKSTVELAVQLPTLHLAARKAGPGPGGILSQQNRESGKPHQTQAPSAATSMSLSQHPKGKAQSYSDNLLHVPGLGQLSRPPSSFALGSGLSSSAFSFSSASTASAQPTALTTEACGGHFDMLSLKDPSMPGQLPSSSTGSVEATFHSDPSALRSILQNEGISAARVFMSSRPSTQAYNNMPQRVSIMKNGPKTALSAGPVRNVKLSPALGKILQTDGVSYPLELERVSVMKSHQTTAASAGPVRSVQFSPEPSSLNSILQDEGVSYSLQPQRVSVMKSHQKTATSAGPVRSVQFFPDAAALGSILQNEEVKAGRPLEATPQRASACPSGRGTSIYTAQRVPITKWHTEAPGEPMVTSVSLTPALKWTPQRGPDTRHQPMSMRRLLSAHWTPYAGSPRLRGLQGHSGDLETCKEEVVQTLFKETEEEERTDGVVLDQDPAETRADQQLAKEEKQSNTGGRLQTFFQAPHRESVIFFSTGKKLHRAAPAHEQESPVAGSLERGAPMEHCAAAGQEAMHLLPLHPELDRASAPEIPEVTAAATDLTRLTKLSAFVPLSQPRDSIMFPKSGALSSATALLRRRLPSLKELRLDAEVATYTSSPFLPPSSSWPLQTRCGNPVAAALHLQDYTFFQPIILDPSSTSYSSPLWER</sequence>
<evidence type="ECO:0000256" key="1">
    <source>
        <dbReference type="SAM" id="MobiDB-lite"/>
    </source>
</evidence>
<gene>
    <name evidence="3" type="primary">LOC120059104</name>
</gene>
<feature type="compositionally biased region" description="Polar residues" evidence="1">
    <location>
        <begin position="14"/>
        <end position="26"/>
    </location>
</feature>
<feature type="compositionally biased region" description="Low complexity" evidence="1">
    <location>
        <begin position="74"/>
        <end position="99"/>
    </location>
</feature>
<keyword evidence="2" id="KW-1185">Reference proteome</keyword>
<organism evidence="2 3">
    <name type="scientific">Salvelinus namaycush</name>
    <name type="common">Lake trout</name>
    <name type="synonym">Salmo namaycush</name>
    <dbReference type="NCBI Taxonomy" id="8040"/>
    <lineage>
        <taxon>Eukaryota</taxon>
        <taxon>Metazoa</taxon>
        <taxon>Chordata</taxon>
        <taxon>Craniata</taxon>
        <taxon>Vertebrata</taxon>
        <taxon>Euteleostomi</taxon>
        <taxon>Actinopterygii</taxon>
        <taxon>Neopterygii</taxon>
        <taxon>Teleostei</taxon>
        <taxon>Protacanthopterygii</taxon>
        <taxon>Salmoniformes</taxon>
        <taxon>Salmonidae</taxon>
        <taxon>Salmoninae</taxon>
        <taxon>Salvelinus</taxon>
    </lineage>
</organism>
<feature type="region of interest" description="Disordered" evidence="1">
    <location>
        <begin position="253"/>
        <end position="301"/>
    </location>
</feature>
<name>A0A8U1BUB9_SALNM</name>